<evidence type="ECO:0000313" key="2">
    <source>
        <dbReference type="Proteomes" id="UP000789759"/>
    </source>
</evidence>
<organism evidence="1 2">
    <name type="scientific">Cetraspora pellucida</name>
    <dbReference type="NCBI Taxonomy" id="1433469"/>
    <lineage>
        <taxon>Eukaryota</taxon>
        <taxon>Fungi</taxon>
        <taxon>Fungi incertae sedis</taxon>
        <taxon>Mucoromycota</taxon>
        <taxon>Glomeromycotina</taxon>
        <taxon>Glomeromycetes</taxon>
        <taxon>Diversisporales</taxon>
        <taxon>Gigasporaceae</taxon>
        <taxon>Cetraspora</taxon>
    </lineage>
</organism>
<comment type="caution">
    <text evidence="1">The sequence shown here is derived from an EMBL/GenBank/DDBJ whole genome shotgun (WGS) entry which is preliminary data.</text>
</comment>
<dbReference type="Proteomes" id="UP000789759">
    <property type="component" value="Unassembled WGS sequence"/>
</dbReference>
<accession>A0A9N9ENV4</accession>
<keyword evidence="2" id="KW-1185">Reference proteome</keyword>
<dbReference type="AlphaFoldDB" id="A0A9N9ENV4"/>
<protein>
    <submittedName>
        <fullName evidence="1">3866_t:CDS:1</fullName>
    </submittedName>
</protein>
<feature type="non-terminal residue" evidence="1">
    <location>
        <position position="1"/>
    </location>
</feature>
<evidence type="ECO:0000313" key="1">
    <source>
        <dbReference type="EMBL" id="CAG8681944.1"/>
    </source>
</evidence>
<dbReference type="EMBL" id="CAJVQA010009183">
    <property type="protein sequence ID" value="CAG8681944.1"/>
    <property type="molecule type" value="Genomic_DNA"/>
</dbReference>
<sequence length="63" mass="7120">GNFHARIICEVAVRENVRGWKNKCALWMDQQINNIITKTKEASILAQSNCSCFSPSVIKIPMI</sequence>
<name>A0A9N9ENV4_9GLOM</name>
<gene>
    <name evidence="1" type="ORF">CPELLU_LOCUS10841</name>
</gene>
<proteinExistence type="predicted"/>
<reference evidence="1" key="1">
    <citation type="submission" date="2021-06" db="EMBL/GenBank/DDBJ databases">
        <authorList>
            <person name="Kallberg Y."/>
            <person name="Tangrot J."/>
            <person name="Rosling A."/>
        </authorList>
    </citation>
    <scope>NUCLEOTIDE SEQUENCE</scope>
    <source>
        <strain evidence="1">FL966</strain>
    </source>
</reference>